<feature type="region of interest" description="Disordered" evidence="5">
    <location>
        <begin position="711"/>
        <end position="730"/>
    </location>
</feature>
<reference evidence="7" key="2">
    <citation type="submission" date="2025-09" db="UniProtKB">
        <authorList>
            <consortium name="Ensembl"/>
        </authorList>
    </citation>
    <scope>IDENTIFICATION</scope>
</reference>
<dbReference type="PANTHER" id="PTHR12904:SF22">
    <property type="entry name" value="ZYG-11 FAMILY MEMBER B, CELL CYCLE REGULATOR"/>
    <property type="match status" value="1"/>
</dbReference>
<keyword evidence="2" id="KW-0433">Leucine-rich repeat</keyword>
<dbReference type="PANTHER" id="PTHR12904">
    <property type="match status" value="1"/>
</dbReference>
<dbReference type="GO" id="GO:0031462">
    <property type="term" value="C:Cul2-RING ubiquitin ligase complex"/>
    <property type="evidence" value="ECO:0007669"/>
    <property type="project" value="TreeGrafter"/>
</dbReference>
<organism evidence="7 8">
    <name type="scientific">Cyprinus carpio</name>
    <name type="common">Common carp</name>
    <dbReference type="NCBI Taxonomy" id="7962"/>
    <lineage>
        <taxon>Eukaryota</taxon>
        <taxon>Metazoa</taxon>
        <taxon>Chordata</taxon>
        <taxon>Craniata</taxon>
        <taxon>Vertebrata</taxon>
        <taxon>Euteleostomi</taxon>
        <taxon>Actinopterygii</taxon>
        <taxon>Neopterygii</taxon>
        <taxon>Teleostei</taxon>
        <taxon>Ostariophysi</taxon>
        <taxon>Cypriniformes</taxon>
        <taxon>Cyprinidae</taxon>
        <taxon>Cyprininae</taxon>
        <taxon>Cyprinus</taxon>
    </lineage>
</organism>
<accession>A0A8C1MK92</accession>
<feature type="domain" description="Protein zer-1 homolog-like C-terminal" evidence="6">
    <location>
        <begin position="369"/>
        <end position="706"/>
    </location>
</feature>
<feature type="compositionally biased region" description="Basic residues" evidence="5">
    <location>
        <begin position="721"/>
        <end position="730"/>
    </location>
</feature>
<dbReference type="Ensembl" id="ENSCCRT00010086568.1">
    <property type="protein sequence ID" value="ENSCCRP00010077998.1"/>
    <property type="gene ID" value="ENSCCRG00010033246.1"/>
</dbReference>
<evidence type="ECO:0000256" key="5">
    <source>
        <dbReference type="SAM" id="MobiDB-lite"/>
    </source>
</evidence>
<dbReference type="Pfam" id="PF22964">
    <property type="entry name" value="ZER1-like_2nd"/>
    <property type="match status" value="1"/>
</dbReference>
<dbReference type="AlphaFoldDB" id="A0A8C1MK92"/>
<dbReference type="InterPro" id="IPR011989">
    <property type="entry name" value="ARM-like"/>
</dbReference>
<dbReference type="FunFam" id="1.25.10.10:FF:000086">
    <property type="entry name" value="protein zyg-11 homolog B isoform X2"/>
    <property type="match status" value="1"/>
</dbReference>
<dbReference type="InterPro" id="IPR032675">
    <property type="entry name" value="LRR_dom_sf"/>
</dbReference>
<dbReference type="SUPFAM" id="SSF52047">
    <property type="entry name" value="RNI-like"/>
    <property type="match status" value="1"/>
</dbReference>
<dbReference type="Gene3D" id="3.80.10.10">
    <property type="entry name" value="Ribonuclease Inhibitor"/>
    <property type="match status" value="1"/>
</dbReference>
<dbReference type="SUPFAM" id="SSF48371">
    <property type="entry name" value="ARM repeat"/>
    <property type="match status" value="1"/>
</dbReference>
<protein>
    <submittedName>
        <fullName evidence="7">Zyg-11 homolog (C. elegans)</fullName>
    </submittedName>
</protein>
<keyword evidence="4" id="KW-0833">Ubl conjugation pathway</keyword>
<proteinExistence type="inferred from homology"/>
<reference evidence="7" key="1">
    <citation type="submission" date="2025-08" db="UniProtKB">
        <authorList>
            <consortium name="Ensembl"/>
        </authorList>
    </citation>
    <scope>IDENTIFICATION</scope>
</reference>
<evidence type="ECO:0000313" key="7">
    <source>
        <dbReference type="Ensembl" id="ENSCCRP00010077998.1"/>
    </source>
</evidence>
<evidence type="ECO:0000313" key="8">
    <source>
        <dbReference type="Proteomes" id="UP000694427"/>
    </source>
</evidence>
<evidence type="ECO:0000256" key="3">
    <source>
        <dbReference type="ARBA" id="ARBA00022737"/>
    </source>
</evidence>
<keyword evidence="8" id="KW-1185">Reference proteome</keyword>
<evidence type="ECO:0000256" key="4">
    <source>
        <dbReference type="ARBA" id="ARBA00022786"/>
    </source>
</evidence>
<evidence type="ECO:0000259" key="6">
    <source>
        <dbReference type="Pfam" id="PF22964"/>
    </source>
</evidence>
<dbReference type="FunFam" id="3.80.10.10:FF:000353">
    <property type="entry name" value="Zyg-11 family member B, cell cycle regulator"/>
    <property type="match status" value="1"/>
</dbReference>
<dbReference type="InterPro" id="IPR016024">
    <property type="entry name" value="ARM-type_fold"/>
</dbReference>
<dbReference type="Proteomes" id="UP000694427">
    <property type="component" value="Unplaced"/>
</dbReference>
<keyword evidence="3" id="KW-0677">Repeat</keyword>
<dbReference type="Gene3D" id="1.25.10.10">
    <property type="entry name" value="Leucine-rich Repeat Variant"/>
    <property type="match status" value="1"/>
</dbReference>
<sequence length="730" mass="81665">MIHLSETMDEASPPSLTDLCLTLVSSRLELFCEMRDDGSLSFREPLVFPQELADQLLCKMSTEGLLNDSTVGIFRSCQQFRLRHASIRTARISAEAFNRALCQHRLVELDASRVNADLTIADILRGLSSNKTLQESLQRLVLSGLTMSSLEEPSRRCFSAMQGLRALSVSSVDFYDSGLMDVCTLPRLESLDISNTSVTNLTPLLGLRSRLRYLTMHQLKRLEMTTAQLLAVLSQLEGLQHLDISDDKQFTSDVARQLLETPGILPQLVSLDVSGRKQVTDTAVRAFVEARPGMTFVGLLATDAGFSDFLSGEGSLKVTGEANETQICEALRRYSEREGFVREALFHLFSLTHAIEKPRPDILKLVALGMKNHPATLNVQLAASACVFNLTKQELAFGIPVRLLGNVTQLLLEAMKTFPNHQQLQKNCLLSLCSDRILQEVPFNRFEAAKLVMQWLCNHEDQNMQRMAVAIISILAAKLSTEQTAQLGAELFIVKQLLHIVRQKTCQGIVDATLKFTLSALWNLTDESPTTCRHFIENQGLELFIKVLENNIAEVGELHGELMVQSFLDHIRSLLNSPEVEVSYFAAGILAHLTSRGEKVWTLDLSLRTTLLEQLHSAILKWPTPECEMVAYRSFNPFFPLLECFQAPGVQLWAAWAMQHVCSKNAGRYCSMLLEEGGLQHLEDVMSHPQTHGDVLRLAESILDSLHRHRARTGYTGPPKTHTHREKNVP</sequence>
<evidence type="ECO:0000256" key="2">
    <source>
        <dbReference type="ARBA" id="ARBA00022614"/>
    </source>
</evidence>
<evidence type="ECO:0000256" key="1">
    <source>
        <dbReference type="ARBA" id="ARBA00009420"/>
    </source>
</evidence>
<dbReference type="InterPro" id="IPR051341">
    <property type="entry name" value="Zyg-11_UBL_adapter"/>
</dbReference>
<name>A0A8C1MK92_CYPCA</name>
<dbReference type="InterPro" id="IPR055142">
    <property type="entry name" value="ZER1-like_C"/>
</dbReference>
<comment type="similarity">
    <text evidence="1">Belongs to the zyg-11 family.</text>
</comment>